<dbReference type="EMBL" id="CP072133">
    <property type="protein sequence ID" value="QTH72381.1"/>
    <property type="molecule type" value="Genomic_DNA"/>
</dbReference>
<dbReference type="Pfam" id="PF00293">
    <property type="entry name" value="NUDIX"/>
    <property type="match status" value="1"/>
</dbReference>
<proteinExistence type="predicted"/>
<dbReference type="Proteomes" id="UP000664904">
    <property type="component" value="Chromosome"/>
</dbReference>
<keyword evidence="2" id="KW-0378">Hydrolase</keyword>
<evidence type="ECO:0000256" key="2">
    <source>
        <dbReference type="ARBA" id="ARBA00022801"/>
    </source>
</evidence>
<dbReference type="CDD" id="cd02883">
    <property type="entry name" value="NUDIX_Hydrolase"/>
    <property type="match status" value="1"/>
</dbReference>
<accession>A0A975DL42</accession>
<gene>
    <name evidence="4" type="ORF">J5O05_05920</name>
</gene>
<evidence type="ECO:0000313" key="5">
    <source>
        <dbReference type="Proteomes" id="UP000664904"/>
    </source>
</evidence>
<dbReference type="InterPro" id="IPR020084">
    <property type="entry name" value="NUDIX_hydrolase_CS"/>
</dbReference>
<dbReference type="AlphaFoldDB" id="A0A975DL42"/>
<dbReference type="GO" id="GO:0016787">
    <property type="term" value="F:hydrolase activity"/>
    <property type="evidence" value="ECO:0007669"/>
    <property type="project" value="UniProtKB-KW"/>
</dbReference>
<organism evidence="4 5">
    <name type="scientific">Pseudoalteromonas xiamenensis</name>
    <dbReference type="NCBI Taxonomy" id="882626"/>
    <lineage>
        <taxon>Bacteria</taxon>
        <taxon>Pseudomonadati</taxon>
        <taxon>Pseudomonadota</taxon>
        <taxon>Gammaproteobacteria</taxon>
        <taxon>Alteromonadales</taxon>
        <taxon>Pseudoalteromonadaceae</taxon>
        <taxon>Pseudoalteromonas</taxon>
    </lineage>
</organism>
<dbReference type="InterPro" id="IPR015797">
    <property type="entry name" value="NUDIX_hydrolase-like_dom_sf"/>
</dbReference>
<dbReference type="SUPFAM" id="SSF55811">
    <property type="entry name" value="Nudix"/>
    <property type="match status" value="1"/>
</dbReference>
<dbReference type="PANTHER" id="PTHR43046:SF15">
    <property type="entry name" value="MUTT_NUDIX FAMILY PROTEIN"/>
    <property type="match status" value="1"/>
</dbReference>
<evidence type="ECO:0000313" key="4">
    <source>
        <dbReference type="EMBL" id="QTH72381.1"/>
    </source>
</evidence>
<dbReference type="KEGG" id="pxi:J5O05_05920"/>
<feature type="domain" description="Nudix hydrolase" evidence="3">
    <location>
        <begin position="17"/>
        <end position="160"/>
    </location>
</feature>
<reference evidence="4" key="1">
    <citation type="submission" date="2021-03" db="EMBL/GenBank/DDBJ databases">
        <title>Complete Genome of Pseudoalteromonas xiamenensis STKMTI.2, a new potential marine bacterium producing anti-Vibrio compounds.</title>
        <authorList>
            <person name="Handayani D.P."/>
            <person name="Isnansetyo A."/>
            <person name="Istiqomah I."/>
            <person name="Jumina J."/>
        </authorList>
    </citation>
    <scope>NUCLEOTIDE SEQUENCE</scope>
    <source>
        <strain evidence="4">STKMTI.2</strain>
    </source>
</reference>
<evidence type="ECO:0000256" key="1">
    <source>
        <dbReference type="ARBA" id="ARBA00001946"/>
    </source>
</evidence>
<evidence type="ECO:0000259" key="3">
    <source>
        <dbReference type="PROSITE" id="PS51462"/>
    </source>
</evidence>
<dbReference type="PROSITE" id="PS51462">
    <property type="entry name" value="NUDIX"/>
    <property type="match status" value="1"/>
</dbReference>
<comment type="cofactor">
    <cofactor evidence="1">
        <name>Mg(2+)</name>
        <dbReference type="ChEBI" id="CHEBI:18420"/>
    </cofactor>
</comment>
<dbReference type="PROSITE" id="PS00893">
    <property type="entry name" value="NUDIX_BOX"/>
    <property type="match status" value="1"/>
</dbReference>
<keyword evidence="5" id="KW-1185">Reference proteome</keyword>
<dbReference type="Gene3D" id="3.90.79.10">
    <property type="entry name" value="Nucleoside Triphosphate Pyrophosphohydrolase"/>
    <property type="match status" value="1"/>
</dbReference>
<dbReference type="PANTHER" id="PTHR43046">
    <property type="entry name" value="GDP-MANNOSE MANNOSYL HYDROLASE"/>
    <property type="match status" value="1"/>
</dbReference>
<sequence>MRNLNPVPVTPLTGTLKSRPTARAIIVDGKNILLVYTKRYDDFGLPGGGIDAGESTNEALKRELREEIGAVDIQIHREFGVYEEYRPDRHESNVAWHIESYYYVCSLNAPLGTAMPEEYEINSGLEARWVNINDAIAHNLKILDSDIAGFSVHRELAVLQKIKTELMNF</sequence>
<dbReference type="InterPro" id="IPR000086">
    <property type="entry name" value="NUDIX_hydrolase_dom"/>
</dbReference>
<dbReference type="RefSeq" id="WP_208844006.1">
    <property type="nucleotide sequence ID" value="NZ_CP072133.1"/>
</dbReference>
<name>A0A975DL42_9GAMM</name>
<protein>
    <submittedName>
        <fullName evidence="4">NUDIX domain-containing protein</fullName>
    </submittedName>
</protein>